<evidence type="ECO:0000313" key="1">
    <source>
        <dbReference type="Proteomes" id="UP000887565"/>
    </source>
</evidence>
<sequence>MLLLGKHCHKCLLIKSQLDRSVDIIDHKEIDTINWQITLEDPEMSLLDDMNLNYGCPDDDDADDDIDDDNHDSVIVQFLTACLSKSIFSREENFDQLINFASCLLDAQSTGTFQRWEKFRGEINRLENVITSTILMVDLWIKNEELQRLKKIGGKNKRNDYCIETLLL</sequence>
<dbReference type="AlphaFoldDB" id="A0A915I9X2"/>
<proteinExistence type="predicted"/>
<evidence type="ECO:0000313" key="2">
    <source>
        <dbReference type="WBParaSite" id="nRc.2.0.1.t10086-RA"/>
    </source>
</evidence>
<keyword evidence="1" id="KW-1185">Reference proteome</keyword>
<accession>A0A915I9X2</accession>
<dbReference type="WBParaSite" id="nRc.2.0.1.t10086-RA">
    <property type="protein sequence ID" value="nRc.2.0.1.t10086-RA"/>
    <property type="gene ID" value="nRc.2.0.1.g10086"/>
</dbReference>
<protein>
    <submittedName>
        <fullName evidence="2">Uncharacterized protein</fullName>
    </submittedName>
</protein>
<dbReference type="Proteomes" id="UP000887565">
    <property type="component" value="Unplaced"/>
</dbReference>
<organism evidence="1 2">
    <name type="scientific">Romanomermis culicivorax</name>
    <name type="common">Nematode worm</name>
    <dbReference type="NCBI Taxonomy" id="13658"/>
    <lineage>
        <taxon>Eukaryota</taxon>
        <taxon>Metazoa</taxon>
        <taxon>Ecdysozoa</taxon>
        <taxon>Nematoda</taxon>
        <taxon>Enoplea</taxon>
        <taxon>Dorylaimia</taxon>
        <taxon>Mermithida</taxon>
        <taxon>Mermithoidea</taxon>
        <taxon>Mermithidae</taxon>
        <taxon>Romanomermis</taxon>
    </lineage>
</organism>
<reference evidence="2" key="1">
    <citation type="submission" date="2022-11" db="UniProtKB">
        <authorList>
            <consortium name="WormBaseParasite"/>
        </authorList>
    </citation>
    <scope>IDENTIFICATION</scope>
</reference>
<name>A0A915I9X2_ROMCU</name>